<organism evidence="8 9">
    <name type="scientific">Kushneria avicenniae</name>
    <dbReference type="NCBI Taxonomy" id="402385"/>
    <lineage>
        <taxon>Bacteria</taxon>
        <taxon>Pseudomonadati</taxon>
        <taxon>Pseudomonadota</taxon>
        <taxon>Gammaproteobacteria</taxon>
        <taxon>Oceanospirillales</taxon>
        <taxon>Halomonadaceae</taxon>
        <taxon>Kushneria</taxon>
    </lineage>
</organism>
<feature type="transmembrane region" description="Helical" evidence="6">
    <location>
        <begin position="51"/>
        <end position="70"/>
    </location>
</feature>
<feature type="transmembrane region" description="Helical" evidence="6">
    <location>
        <begin position="336"/>
        <end position="357"/>
    </location>
</feature>
<feature type="domain" description="Major facilitator superfamily (MFS) profile" evidence="7">
    <location>
        <begin position="11"/>
        <end position="385"/>
    </location>
</feature>
<feature type="transmembrane region" description="Helical" evidence="6">
    <location>
        <begin position="270"/>
        <end position="289"/>
    </location>
</feature>
<name>A0A1I1G5P2_9GAMM</name>
<evidence type="ECO:0000256" key="5">
    <source>
        <dbReference type="ARBA" id="ARBA00023136"/>
    </source>
</evidence>
<accession>A0A1I1G5P2</accession>
<feature type="transmembrane region" description="Helical" evidence="6">
    <location>
        <begin position="165"/>
        <end position="185"/>
    </location>
</feature>
<feature type="transmembrane region" description="Helical" evidence="6">
    <location>
        <begin position="363"/>
        <end position="384"/>
    </location>
</feature>
<evidence type="ECO:0000256" key="6">
    <source>
        <dbReference type="SAM" id="Phobius"/>
    </source>
</evidence>
<keyword evidence="2" id="KW-1003">Cell membrane</keyword>
<keyword evidence="5 6" id="KW-0472">Membrane</keyword>
<evidence type="ECO:0000256" key="3">
    <source>
        <dbReference type="ARBA" id="ARBA00022692"/>
    </source>
</evidence>
<dbReference type="Proteomes" id="UP000199046">
    <property type="component" value="Unassembled WGS sequence"/>
</dbReference>
<evidence type="ECO:0000313" key="8">
    <source>
        <dbReference type="EMBL" id="SFC06895.1"/>
    </source>
</evidence>
<comment type="subcellular location">
    <subcellularLocation>
        <location evidence="1">Cell membrane</location>
        <topology evidence="1">Multi-pass membrane protein</topology>
    </subcellularLocation>
</comment>
<evidence type="ECO:0000259" key="7">
    <source>
        <dbReference type="PROSITE" id="PS50850"/>
    </source>
</evidence>
<keyword evidence="3 6" id="KW-0812">Transmembrane</keyword>
<dbReference type="CDD" id="cd17324">
    <property type="entry name" value="MFS_NepI_like"/>
    <property type="match status" value="1"/>
</dbReference>
<feature type="transmembrane region" description="Helical" evidence="6">
    <location>
        <begin position="241"/>
        <end position="263"/>
    </location>
</feature>
<dbReference type="PANTHER" id="PTHR43124">
    <property type="entry name" value="PURINE EFFLUX PUMP PBUE"/>
    <property type="match status" value="1"/>
</dbReference>
<feature type="transmembrane region" description="Helical" evidence="6">
    <location>
        <begin position="295"/>
        <end position="315"/>
    </location>
</feature>
<dbReference type="AlphaFoldDB" id="A0A1I1G5P2"/>
<reference evidence="9" key="1">
    <citation type="submission" date="2016-10" db="EMBL/GenBank/DDBJ databases">
        <authorList>
            <person name="Varghese N."/>
            <person name="Submissions S."/>
        </authorList>
    </citation>
    <scope>NUCLEOTIDE SEQUENCE [LARGE SCALE GENOMIC DNA]</scope>
    <source>
        <strain evidence="9">DSM 23439</strain>
    </source>
</reference>
<evidence type="ECO:0000256" key="4">
    <source>
        <dbReference type="ARBA" id="ARBA00022989"/>
    </source>
</evidence>
<dbReference type="InterPro" id="IPR011701">
    <property type="entry name" value="MFS"/>
</dbReference>
<dbReference type="InterPro" id="IPR036259">
    <property type="entry name" value="MFS_trans_sf"/>
</dbReference>
<dbReference type="EMBL" id="FOLY01000001">
    <property type="protein sequence ID" value="SFC06895.1"/>
    <property type="molecule type" value="Genomic_DNA"/>
</dbReference>
<proteinExistence type="predicted"/>
<feature type="transmembrane region" description="Helical" evidence="6">
    <location>
        <begin position="77"/>
        <end position="107"/>
    </location>
</feature>
<dbReference type="STRING" id="402385.SAMN05421848_0425"/>
<keyword evidence="4 6" id="KW-1133">Transmembrane helix</keyword>
<feature type="transmembrane region" description="Helical" evidence="6">
    <location>
        <begin position="136"/>
        <end position="159"/>
    </location>
</feature>
<dbReference type="SUPFAM" id="SSF103473">
    <property type="entry name" value="MFS general substrate transporter"/>
    <property type="match status" value="1"/>
</dbReference>
<dbReference type="RefSeq" id="WP_217639624.1">
    <property type="nucleotide sequence ID" value="NZ_FOLY01000001.1"/>
</dbReference>
<dbReference type="GO" id="GO:0005886">
    <property type="term" value="C:plasma membrane"/>
    <property type="evidence" value="ECO:0007669"/>
    <property type="project" value="UniProtKB-SubCell"/>
</dbReference>
<evidence type="ECO:0000313" key="9">
    <source>
        <dbReference type="Proteomes" id="UP000199046"/>
    </source>
</evidence>
<dbReference type="GO" id="GO:0022857">
    <property type="term" value="F:transmembrane transporter activity"/>
    <property type="evidence" value="ECO:0007669"/>
    <property type="project" value="InterPro"/>
</dbReference>
<dbReference type="InterPro" id="IPR050189">
    <property type="entry name" value="MFS_Efflux_Transporters"/>
</dbReference>
<evidence type="ECO:0000256" key="1">
    <source>
        <dbReference type="ARBA" id="ARBA00004651"/>
    </source>
</evidence>
<feature type="transmembrane region" description="Helical" evidence="6">
    <location>
        <begin position="206"/>
        <end position="229"/>
    </location>
</feature>
<gene>
    <name evidence="8" type="ORF">SAMN05421848_0425</name>
</gene>
<feature type="transmembrane region" description="Helical" evidence="6">
    <location>
        <begin position="113"/>
        <end position="129"/>
    </location>
</feature>
<dbReference type="Gene3D" id="1.20.1250.20">
    <property type="entry name" value="MFS general substrate transporter like domains"/>
    <property type="match status" value="2"/>
</dbReference>
<protein>
    <submittedName>
        <fullName evidence="8">MFS transporter, DHA1 family, inner membrane transport protein</fullName>
    </submittedName>
</protein>
<keyword evidence="9" id="KW-1185">Reference proteome</keyword>
<dbReference type="PANTHER" id="PTHR43124:SF3">
    <property type="entry name" value="CHLORAMPHENICOL EFFLUX PUMP RV0191"/>
    <property type="match status" value="1"/>
</dbReference>
<evidence type="ECO:0000256" key="2">
    <source>
        <dbReference type="ARBA" id="ARBA00022475"/>
    </source>
</evidence>
<dbReference type="InterPro" id="IPR020846">
    <property type="entry name" value="MFS_dom"/>
</dbReference>
<dbReference type="Pfam" id="PF07690">
    <property type="entry name" value="MFS_1"/>
    <property type="match status" value="1"/>
</dbReference>
<dbReference type="PROSITE" id="PS50850">
    <property type="entry name" value="MFS"/>
    <property type="match status" value="1"/>
</dbReference>
<sequence>MTRHITPSFLALLALAFGSFVISTSEFASMGLLPLFADGLNLDVPMATNAITAYALGVMAGAPLITIGAASVNKRTLLIILLVVAVLANLLTAVANDLGLLVVARFLSGLPQGAYFGAASVVATAIVGMDRGGRAISLVMGGITFATIVGAPVGTLFGQMLGWRIAYLVIAGLGALATLAIIVWLKPSAAYAGSSLRQELSALGRLSVWGMLVFAAIVVASLFSVYTFVGPLVSHAGLPESITPIALALIGIGMALGNMLGGYLADRYRFAAMIAGFLVTLVMLAIMALTTSHPASLLIMLAVTGFTLMVAVPTIPLQMMKLAPEAPTLMGSLNMASFNIANALGAAAGGVAVHAGFGVPSAIWAGSGLTALGLVFFLVIRPYLKTPADKRAASEKAHA</sequence>